<dbReference type="Proteomes" id="UP000734218">
    <property type="component" value="Unassembled WGS sequence"/>
</dbReference>
<accession>A0ABX0XQL8</accession>
<sequence>MGAGHNFQKFVTAILDLSNSKEWLEAKPEWELHAVYHDASLRACECGHEPINQICIIKNRDNGNEAEVGNVCVHNFMQLASRRIFAVLKRVRAEITKSLNPRSLELFARRGAISESEMAEYLAYWQKRSNMTDEQRSQKLEINRRVLEFWDQESARLAAAFRTNGLKPR</sequence>
<evidence type="ECO:0000313" key="2">
    <source>
        <dbReference type="Proteomes" id="UP000734218"/>
    </source>
</evidence>
<dbReference type="RefSeq" id="WP_167955634.1">
    <property type="nucleotide sequence ID" value="NZ_JAATJE010000002.1"/>
</dbReference>
<protein>
    <submittedName>
        <fullName evidence="1">Uncharacterized protein</fullName>
    </submittedName>
</protein>
<organism evidence="1 2">
    <name type="scientific">Sphingomonas jejuensis</name>
    <dbReference type="NCBI Taxonomy" id="904715"/>
    <lineage>
        <taxon>Bacteria</taxon>
        <taxon>Pseudomonadati</taxon>
        <taxon>Pseudomonadota</taxon>
        <taxon>Alphaproteobacteria</taxon>
        <taxon>Sphingomonadales</taxon>
        <taxon>Sphingomonadaceae</taxon>
        <taxon>Sphingomonas</taxon>
    </lineage>
</organism>
<name>A0ABX0XQL8_9SPHN</name>
<dbReference type="EMBL" id="JAATJE010000002">
    <property type="protein sequence ID" value="NJC35079.1"/>
    <property type="molecule type" value="Genomic_DNA"/>
</dbReference>
<gene>
    <name evidence="1" type="ORF">GGR88_002593</name>
</gene>
<proteinExistence type="predicted"/>
<evidence type="ECO:0000313" key="1">
    <source>
        <dbReference type="EMBL" id="NJC35079.1"/>
    </source>
</evidence>
<comment type="caution">
    <text evidence="1">The sequence shown here is derived from an EMBL/GenBank/DDBJ whole genome shotgun (WGS) entry which is preliminary data.</text>
</comment>
<keyword evidence="2" id="KW-1185">Reference proteome</keyword>
<reference evidence="1 2" key="1">
    <citation type="submission" date="2020-03" db="EMBL/GenBank/DDBJ databases">
        <title>Genomic Encyclopedia of Type Strains, Phase IV (KMG-IV): sequencing the most valuable type-strain genomes for metagenomic binning, comparative biology and taxonomic classification.</title>
        <authorList>
            <person name="Goeker M."/>
        </authorList>
    </citation>
    <scope>NUCLEOTIDE SEQUENCE [LARGE SCALE GENOMIC DNA]</scope>
    <source>
        <strain evidence="1 2">DSM 27651</strain>
    </source>
</reference>